<gene>
    <name evidence="3" type="ORF">BG36_08390</name>
    <name evidence="4" type="ORF">DES43_105162</name>
</gene>
<evidence type="ECO:0000313" key="6">
    <source>
        <dbReference type="Proteomes" id="UP000294958"/>
    </source>
</evidence>
<evidence type="ECO:0000313" key="3">
    <source>
        <dbReference type="EMBL" id="EXL10160.1"/>
    </source>
</evidence>
<dbReference type="STRING" id="69279.BG36_08390"/>
<name>A0A011VP58_9HYPH</name>
<organism evidence="3 5">
    <name type="scientific">Aquamicrobium defluvii</name>
    <dbReference type="NCBI Taxonomy" id="69279"/>
    <lineage>
        <taxon>Bacteria</taxon>
        <taxon>Pseudomonadati</taxon>
        <taxon>Pseudomonadota</taxon>
        <taxon>Alphaproteobacteria</taxon>
        <taxon>Hyphomicrobiales</taxon>
        <taxon>Phyllobacteriaceae</taxon>
        <taxon>Aquamicrobium</taxon>
    </lineage>
</organism>
<evidence type="ECO:0000256" key="1">
    <source>
        <dbReference type="SAM" id="SignalP"/>
    </source>
</evidence>
<dbReference type="OrthoDB" id="9811036at2"/>
<feature type="chain" id="PRO_5044538238" evidence="1">
    <location>
        <begin position="28"/>
        <end position="272"/>
    </location>
</feature>
<dbReference type="EMBL" id="SNZF01000005">
    <property type="protein sequence ID" value="TDR36495.1"/>
    <property type="molecule type" value="Genomic_DNA"/>
</dbReference>
<dbReference type="Pfam" id="PF11412">
    <property type="entry name" value="DsbD_N"/>
    <property type="match status" value="1"/>
</dbReference>
<dbReference type="RefSeq" id="WP_035023517.1">
    <property type="nucleotide sequence ID" value="NZ_KK073878.1"/>
</dbReference>
<evidence type="ECO:0000259" key="2">
    <source>
        <dbReference type="Pfam" id="PF11412"/>
    </source>
</evidence>
<dbReference type="HOGENOM" id="CLU_047910_1_0_5"/>
<dbReference type="Proteomes" id="UP000294958">
    <property type="component" value="Unassembled WGS sequence"/>
</dbReference>
<evidence type="ECO:0000313" key="4">
    <source>
        <dbReference type="EMBL" id="TDR36495.1"/>
    </source>
</evidence>
<dbReference type="PATRIC" id="fig|69279.3.peg.585"/>
<feature type="signal peptide" evidence="1">
    <location>
        <begin position="1"/>
        <end position="27"/>
    </location>
</feature>
<reference evidence="4 6" key="2">
    <citation type="submission" date="2019-03" db="EMBL/GenBank/DDBJ databases">
        <title>Genomic Encyclopedia of Type Strains, Phase IV (KMG-IV): sequencing the most valuable type-strain genomes for metagenomic binning, comparative biology and taxonomic classification.</title>
        <authorList>
            <person name="Goeker M."/>
        </authorList>
    </citation>
    <scope>NUCLEOTIDE SEQUENCE [LARGE SCALE GENOMIC DNA]</scope>
    <source>
        <strain evidence="4 6">DSM 11603</strain>
    </source>
</reference>
<protein>
    <submittedName>
        <fullName evidence="4">DsbC/DsbD-like thiol-disulfide interchange protein</fullName>
    </submittedName>
</protein>
<dbReference type="AlphaFoldDB" id="A0A011VP58"/>
<dbReference type="InterPro" id="IPR028250">
    <property type="entry name" value="DsbDN"/>
</dbReference>
<keyword evidence="1" id="KW-0732">Signal</keyword>
<comment type="caution">
    <text evidence="3">The sequence shown here is derived from an EMBL/GenBank/DDBJ whole genome shotgun (WGS) entry which is preliminary data.</text>
</comment>
<dbReference type="eggNOG" id="COG4233">
    <property type="taxonomic scope" value="Bacteria"/>
</dbReference>
<dbReference type="Proteomes" id="UP000019849">
    <property type="component" value="Unassembled WGS sequence"/>
</dbReference>
<keyword evidence="6" id="KW-1185">Reference proteome</keyword>
<dbReference type="EMBL" id="JENY01000002">
    <property type="protein sequence ID" value="EXL10160.1"/>
    <property type="molecule type" value="Genomic_DNA"/>
</dbReference>
<feature type="domain" description="Thiol:disulfide interchange protein DsbD N-terminal" evidence="2">
    <location>
        <begin position="54"/>
        <end position="155"/>
    </location>
</feature>
<accession>A0A011VP58</accession>
<sequence length="272" mass="28709">MRSLFVFPAIPLAFSLAASLTGLPAYAGSSDWHESEGGRIRLVTASRPDAEGQLHGVLEIDLKPGWKTYWRDPGDSGVPPQIAVDGGNVREAKLNFPAPTRHDDGYSEWAGYDRSVRLPVSFTLADGVAPAGDIAARVLLGICEKICIPIHADLVVDTARSPHEAVEEALVRNARTALPAQATPHFGVSLATSENGALKAEVSLPRGAQSAELFVAGEDGYAFATPVRETGNGKLVFRIPILSRPAQEPSGMGVPYTLTSSAGAVSGFLPYP</sequence>
<reference evidence="3 5" key="1">
    <citation type="submission" date="2014-02" db="EMBL/GenBank/DDBJ databases">
        <title>Aquamicrobium defluvii Genome sequencing.</title>
        <authorList>
            <person name="Wang X."/>
        </authorList>
    </citation>
    <scope>NUCLEOTIDE SEQUENCE [LARGE SCALE GENOMIC DNA]</scope>
    <source>
        <strain evidence="3 5">W13Z1</strain>
    </source>
</reference>
<proteinExistence type="predicted"/>
<evidence type="ECO:0000313" key="5">
    <source>
        <dbReference type="Proteomes" id="UP000019849"/>
    </source>
</evidence>